<dbReference type="RefSeq" id="XP_016704250.1">
    <property type="nucleotide sequence ID" value="XM_016848761.1"/>
</dbReference>
<evidence type="ECO:0000313" key="4">
    <source>
        <dbReference type="RefSeq" id="XP_016704250.1"/>
    </source>
</evidence>
<dbReference type="AlphaFoldDB" id="A0A1U8KP87"/>
<dbReference type="GO" id="GO:0005886">
    <property type="term" value="C:plasma membrane"/>
    <property type="evidence" value="ECO:0007669"/>
    <property type="project" value="TreeGrafter"/>
</dbReference>
<keyword evidence="2" id="KW-0041">Annexin</keyword>
<dbReference type="PANTHER" id="PTHR10502:SF220">
    <property type="entry name" value="ANNEXIN D2"/>
    <property type="match status" value="1"/>
</dbReference>
<dbReference type="Gene3D" id="1.10.220.10">
    <property type="entry name" value="Annexin"/>
    <property type="match status" value="1"/>
</dbReference>
<dbReference type="InterPro" id="IPR037104">
    <property type="entry name" value="Annexin_sf"/>
</dbReference>
<dbReference type="GeneID" id="107919269"/>
<dbReference type="GO" id="GO:0009409">
    <property type="term" value="P:response to cold"/>
    <property type="evidence" value="ECO:0007669"/>
    <property type="project" value="TreeGrafter"/>
</dbReference>
<dbReference type="PANTHER" id="PTHR10502">
    <property type="entry name" value="ANNEXIN"/>
    <property type="match status" value="1"/>
</dbReference>
<dbReference type="GO" id="GO:0005509">
    <property type="term" value="F:calcium ion binding"/>
    <property type="evidence" value="ECO:0007669"/>
    <property type="project" value="InterPro"/>
</dbReference>
<dbReference type="PROSITE" id="PS51897">
    <property type="entry name" value="ANNEXIN_2"/>
    <property type="match status" value="1"/>
</dbReference>
<dbReference type="GO" id="GO:0009651">
    <property type="term" value="P:response to salt stress"/>
    <property type="evidence" value="ECO:0007669"/>
    <property type="project" value="TreeGrafter"/>
</dbReference>
<dbReference type="SUPFAM" id="SSF47874">
    <property type="entry name" value="Annexin"/>
    <property type="match status" value="1"/>
</dbReference>
<dbReference type="GO" id="GO:0005544">
    <property type="term" value="F:calcium-dependent phospholipid binding"/>
    <property type="evidence" value="ECO:0007669"/>
    <property type="project" value="InterPro"/>
</dbReference>
<dbReference type="GO" id="GO:0001786">
    <property type="term" value="F:phosphatidylserine binding"/>
    <property type="evidence" value="ECO:0007669"/>
    <property type="project" value="TreeGrafter"/>
</dbReference>
<protein>
    <submittedName>
        <fullName evidence="4">Annexin D6-like</fullName>
    </submittedName>
</protein>
<dbReference type="PaxDb" id="3635-A0A1U8KP87"/>
<keyword evidence="1" id="KW-0677">Repeat</keyword>
<dbReference type="STRING" id="3635.A0A1U8KP87"/>
<proteinExistence type="predicted"/>
<name>A0A1U8KP87_GOSHI</name>
<reference evidence="3" key="1">
    <citation type="journal article" date="2020" name="Nat. Genet.">
        <title>Genomic diversifications of five Gossypium allopolyploid species and their impact on cotton improvement.</title>
        <authorList>
            <person name="Chen Z.J."/>
            <person name="Sreedasyam A."/>
            <person name="Ando A."/>
            <person name="Song Q."/>
            <person name="De Santiago L.M."/>
            <person name="Hulse-Kemp A.M."/>
            <person name="Ding M."/>
            <person name="Ye W."/>
            <person name="Kirkbride R.C."/>
            <person name="Jenkins J."/>
            <person name="Plott C."/>
            <person name="Lovell J."/>
            <person name="Lin Y.M."/>
            <person name="Vaughn R."/>
            <person name="Liu B."/>
            <person name="Simpson S."/>
            <person name="Scheffler B.E."/>
            <person name="Wen L."/>
            <person name="Saski C.A."/>
            <person name="Grover C.E."/>
            <person name="Hu G."/>
            <person name="Conover J.L."/>
            <person name="Carlson J.W."/>
            <person name="Shu S."/>
            <person name="Boston L.B."/>
            <person name="Williams M."/>
            <person name="Peterson D.G."/>
            <person name="McGee K."/>
            <person name="Jones D.C."/>
            <person name="Wendel J.F."/>
            <person name="Stelly D.M."/>
            <person name="Grimwood J."/>
            <person name="Schmutz J."/>
        </authorList>
    </citation>
    <scope>NUCLEOTIDE SEQUENCE [LARGE SCALE GENOMIC DNA]</scope>
    <source>
        <strain evidence="3">cv. TM-1</strain>
    </source>
</reference>
<dbReference type="Pfam" id="PF00191">
    <property type="entry name" value="Annexin"/>
    <property type="match status" value="1"/>
</dbReference>
<dbReference type="InterPro" id="IPR001464">
    <property type="entry name" value="Annexin"/>
</dbReference>
<dbReference type="GO" id="GO:0009408">
    <property type="term" value="P:response to heat"/>
    <property type="evidence" value="ECO:0007669"/>
    <property type="project" value="TreeGrafter"/>
</dbReference>
<dbReference type="SMR" id="A0A1U8KP87"/>
<dbReference type="PRINTS" id="PR00196">
    <property type="entry name" value="ANNEXIN"/>
</dbReference>
<dbReference type="GO" id="GO:0005737">
    <property type="term" value="C:cytoplasm"/>
    <property type="evidence" value="ECO:0007669"/>
    <property type="project" value="TreeGrafter"/>
</dbReference>
<evidence type="ECO:0000256" key="2">
    <source>
        <dbReference type="ARBA" id="ARBA00023216"/>
    </source>
</evidence>
<gene>
    <name evidence="4" type="primary">LOC107919269</name>
</gene>
<dbReference type="GO" id="GO:0009414">
    <property type="term" value="P:response to water deprivation"/>
    <property type="evidence" value="ECO:0007669"/>
    <property type="project" value="TreeGrafter"/>
</dbReference>
<dbReference type="FunFam" id="1.10.220.10:FF:000001">
    <property type="entry name" value="Annexin"/>
    <property type="match status" value="1"/>
</dbReference>
<sequence length="137" mass="15392">MASTILERGDRDVRACRGGDVRRQQGLGWLGFLKMQFFAGFEGRPDGEFHKLRRVAIKCLIVPKKYFEKALPQAINKLGTDERALTRVVATQAEVNTERIKEESKGKNRVTLEKAIVGDTSGDCEKMLLALIEARDI</sequence>
<dbReference type="Proteomes" id="UP000818029">
    <property type="component" value="Chromosome D13"/>
</dbReference>
<dbReference type="InterPro" id="IPR018502">
    <property type="entry name" value="Annexin_repeat"/>
</dbReference>
<reference evidence="4" key="2">
    <citation type="submission" date="2025-08" db="UniProtKB">
        <authorList>
            <consortium name="RefSeq"/>
        </authorList>
    </citation>
    <scope>IDENTIFICATION</scope>
</reference>
<dbReference type="KEGG" id="ghi:107919269"/>
<organism evidence="3 4">
    <name type="scientific">Gossypium hirsutum</name>
    <name type="common">Upland cotton</name>
    <name type="synonym">Gossypium mexicanum</name>
    <dbReference type="NCBI Taxonomy" id="3635"/>
    <lineage>
        <taxon>Eukaryota</taxon>
        <taxon>Viridiplantae</taxon>
        <taxon>Streptophyta</taxon>
        <taxon>Embryophyta</taxon>
        <taxon>Tracheophyta</taxon>
        <taxon>Spermatophyta</taxon>
        <taxon>Magnoliopsida</taxon>
        <taxon>eudicotyledons</taxon>
        <taxon>Gunneridae</taxon>
        <taxon>Pentapetalae</taxon>
        <taxon>rosids</taxon>
        <taxon>malvids</taxon>
        <taxon>Malvales</taxon>
        <taxon>Malvaceae</taxon>
        <taxon>Malvoideae</taxon>
        <taxon>Gossypium</taxon>
    </lineage>
</organism>
<evidence type="ECO:0000256" key="1">
    <source>
        <dbReference type="ARBA" id="ARBA00022737"/>
    </source>
</evidence>
<evidence type="ECO:0000313" key="3">
    <source>
        <dbReference type="Proteomes" id="UP000818029"/>
    </source>
</evidence>
<accession>A0A1U8KP87</accession>
<dbReference type="SMART" id="SM00335">
    <property type="entry name" value="ANX"/>
    <property type="match status" value="1"/>
</dbReference>
<keyword evidence="3" id="KW-1185">Reference proteome</keyword>